<sequence>MSTRPPTKRAPPTTKNSCRRSEPDGTAATTGLQREEASGGAWLQASRRSGVKARREGEGDAKASPPAPAKQSGGRVKEIHESPSSGS</sequence>
<organism evidence="2">
    <name type="scientific">Arundo donax</name>
    <name type="common">Giant reed</name>
    <name type="synonym">Donax arundinaceus</name>
    <dbReference type="NCBI Taxonomy" id="35708"/>
    <lineage>
        <taxon>Eukaryota</taxon>
        <taxon>Viridiplantae</taxon>
        <taxon>Streptophyta</taxon>
        <taxon>Embryophyta</taxon>
        <taxon>Tracheophyta</taxon>
        <taxon>Spermatophyta</taxon>
        <taxon>Magnoliopsida</taxon>
        <taxon>Liliopsida</taxon>
        <taxon>Poales</taxon>
        <taxon>Poaceae</taxon>
        <taxon>PACMAD clade</taxon>
        <taxon>Arundinoideae</taxon>
        <taxon>Arundineae</taxon>
        <taxon>Arundo</taxon>
    </lineage>
</organism>
<feature type="region of interest" description="Disordered" evidence="1">
    <location>
        <begin position="1"/>
        <end position="87"/>
    </location>
</feature>
<dbReference type="EMBL" id="GBRH01247877">
    <property type="protein sequence ID" value="JAD50018.1"/>
    <property type="molecule type" value="Transcribed_RNA"/>
</dbReference>
<dbReference type="AlphaFoldDB" id="A0A0A9AJJ0"/>
<reference evidence="2" key="2">
    <citation type="journal article" date="2015" name="Data Brief">
        <title>Shoot transcriptome of the giant reed, Arundo donax.</title>
        <authorList>
            <person name="Barrero R.A."/>
            <person name="Guerrero F.D."/>
            <person name="Moolhuijzen P."/>
            <person name="Goolsby J.A."/>
            <person name="Tidwell J."/>
            <person name="Bellgard S.E."/>
            <person name="Bellgard M.I."/>
        </authorList>
    </citation>
    <scope>NUCLEOTIDE SEQUENCE</scope>
    <source>
        <tissue evidence="2">Shoot tissue taken approximately 20 cm above the soil surface</tissue>
    </source>
</reference>
<evidence type="ECO:0000313" key="2">
    <source>
        <dbReference type="EMBL" id="JAD50018.1"/>
    </source>
</evidence>
<protein>
    <submittedName>
        <fullName evidence="2">Uncharacterized protein</fullName>
    </submittedName>
</protein>
<accession>A0A0A9AJJ0</accession>
<name>A0A0A9AJJ0_ARUDO</name>
<proteinExistence type="predicted"/>
<feature type="compositionally biased region" description="Low complexity" evidence="1">
    <location>
        <begin position="1"/>
        <end position="15"/>
    </location>
</feature>
<evidence type="ECO:0000256" key="1">
    <source>
        <dbReference type="SAM" id="MobiDB-lite"/>
    </source>
</evidence>
<reference evidence="2" key="1">
    <citation type="submission" date="2014-09" db="EMBL/GenBank/DDBJ databases">
        <authorList>
            <person name="Magalhaes I.L.F."/>
            <person name="Oliveira U."/>
            <person name="Santos F.R."/>
            <person name="Vidigal T.H.D.A."/>
            <person name="Brescovit A.D."/>
            <person name="Santos A.J."/>
        </authorList>
    </citation>
    <scope>NUCLEOTIDE SEQUENCE</scope>
    <source>
        <tissue evidence="2">Shoot tissue taken approximately 20 cm above the soil surface</tissue>
    </source>
</reference>